<dbReference type="PANTHER" id="PTHR40032:SF1">
    <property type="entry name" value="EXPORTED PROTEIN"/>
    <property type="match status" value="1"/>
</dbReference>
<dbReference type="GO" id="GO:0032259">
    <property type="term" value="P:methylation"/>
    <property type="evidence" value="ECO:0007669"/>
    <property type="project" value="UniProtKB-KW"/>
</dbReference>
<evidence type="ECO:0000313" key="2">
    <source>
        <dbReference type="EMBL" id="QAA34210.1"/>
    </source>
</evidence>
<dbReference type="RefSeq" id="WP_128214931.1">
    <property type="nucleotide sequence ID" value="NZ_CP025746.1"/>
</dbReference>
<dbReference type="Pfam" id="PF12671">
    <property type="entry name" value="Amidase_6"/>
    <property type="match status" value="1"/>
</dbReference>
<dbReference type="InterPro" id="IPR024301">
    <property type="entry name" value="Amidase_6"/>
</dbReference>
<proteinExistence type="predicted"/>
<dbReference type="GO" id="GO:0008168">
    <property type="term" value="F:methyltransferase activity"/>
    <property type="evidence" value="ECO:0007669"/>
    <property type="project" value="UniProtKB-KW"/>
</dbReference>
<sequence>MYYNNIAAISYACTHALAPNNKYVYMKPFGKIGGDCASFLSQCLIAGGAKMKYDNLPWFYEPVSYSPYYKCSLNWSVASSLYSFLISNASKKNLGPKGRLLNGIEELTLGDLIFFENSNKKVFHGSIVTSFDKDGTPLISQHTYDELNSHIKSQYFKDTIYYVRIFI</sequence>
<dbReference type="KEGG" id="cmah:C1I91_22660"/>
<accession>A0A3R5X490</accession>
<dbReference type="OrthoDB" id="9812429at2"/>
<keyword evidence="3" id="KW-1185">Reference proteome</keyword>
<dbReference type="Proteomes" id="UP000286268">
    <property type="component" value="Chromosome"/>
</dbReference>
<dbReference type="PANTHER" id="PTHR40032">
    <property type="entry name" value="EXPORTED PROTEIN-RELATED"/>
    <property type="match status" value="1"/>
</dbReference>
<evidence type="ECO:0000313" key="3">
    <source>
        <dbReference type="Proteomes" id="UP000286268"/>
    </source>
</evidence>
<dbReference type="EMBL" id="CP025746">
    <property type="protein sequence ID" value="QAA34210.1"/>
    <property type="molecule type" value="Genomic_DNA"/>
</dbReference>
<feature type="domain" description="Putative amidase" evidence="1">
    <location>
        <begin position="3"/>
        <end position="153"/>
    </location>
</feature>
<reference evidence="2 3" key="1">
    <citation type="submission" date="2018-01" db="EMBL/GenBank/DDBJ databases">
        <title>Genome Sequencing and Assembly of Anaerobacter polyendosporus strain CT4.</title>
        <authorList>
            <person name="Tachaapaikoon C."/>
            <person name="Sutheeworapong S."/>
            <person name="Jenjaroenpun P."/>
            <person name="Wongsurawat T."/>
            <person name="Nookeaw I."/>
            <person name="Cheawchanlertfa P."/>
            <person name="Kosugi A."/>
            <person name="Cheevadhanarak S."/>
            <person name="Ratanakhanokchai K."/>
        </authorList>
    </citation>
    <scope>NUCLEOTIDE SEQUENCE [LARGE SCALE GENOMIC DNA]</scope>
    <source>
        <strain evidence="2 3">CT4</strain>
    </source>
</reference>
<keyword evidence="2" id="KW-0808">Transferase</keyword>
<name>A0A3R5X490_9CLOT</name>
<protein>
    <submittedName>
        <fullName evidence="2">Methylase</fullName>
    </submittedName>
</protein>
<dbReference type="AlphaFoldDB" id="A0A3R5X490"/>
<organism evidence="2 3">
    <name type="scientific">Clostridium manihotivorum</name>
    <dbReference type="NCBI Taxonomy" id="2320868"/>
    <lineage>
        <taxon>Bacteria</taxon>
        <taxon>Bacillati</taxon>
        <taxon>Bacillota</taxon>
        <taxon>Clostridia</taxon>
        <taxon>Eubacteriales</taxon>
        <taxon>Clostridiaceae</taxon>
        <taxon>Clostridium</taxon>
    </lineage>
</organism>
<keyword evidence="2" id="KW-0489">Methyltransferase</keyword>
<gene>
    <name evidence="2" type="ORF">C1I91_22660</name>
</gene>
<evidence type="ECO:0000259" key="1">
    <source>
        <dbReference type="Pfam" id="PF12671"/>
    </source>
</evidence>